<keyword evidence="1" id="KW-1133">Transmembrane helix</keyword>
<organism evidence="3 4">
    <name type="scientific">Roseivirga spongicola</name>
    <dbReference type="NCBI Taxonomy" id="333140"/>
    <lineage>
        <taxon>Bacteria</taxon>
        <taxon>Pseudomonadati</taxon>
        <taxon>Bacteroidota</taxon>
        <taxon>Cytophagia</taxon>
        <taxon>Cytophagales</taxon>
        <taxon>Roseivirgaceae</taxon>
        <taxon>Roseivirga</taxon>
    </lineage>
</organism>
<evidence type="ECO:0000313" key="4">
    <source>
        <dbReference type="Proteomes" id="UP000075606"/>
    </source>
</evidence>
<dbReference type="Pfam" id="PF13559">
    <property type="entry name" value="DUF4129"/>
    <property type="match status" value="1"/>
</dbReference>
<sequence length="257" mass="29843">MLLEQKKRATKKTRKSTIKKLITILLLIIGSSFQPTFASSIGMQEPVQENREFDKSRIDELKDSGDFDYVERQEETPSLLQRIMNFIQKFIGSIFQAATGTPIGRILLYVALFILLLVAIIKIFSIDIKDVFYGSADKGKTSFEYMEENIHELDFDQLLNDALANKDYRLAIRVEYLKTLKALSEAQIIDWEQGRTNYEYLYQLNDEKLKQPFKDLCYYFDYAWYGDFEVEKSIYEKAHTKAKTLADIASRKEVAAA</sequence>
<dbReference type="EMBL" id="LRPC01000001">
    <property type="protein sequence ID" value="KYG77560.1"/>
    <property type="molecule type" value="Genomic_DNA"/>
</dbReference>
<evidence type="ECO:0000256" key="1">
    <source>
        <dbReference type="SAM" id="Phobius"/>
    </source>
</evidence>
<protein>
    <recommendedName>
        <fullName evidence="2">Protein-glutamine gamma-glutamyltransferase-like C-terminal domain-containing protein</fullName>
    </recommendedName>
</protein>
<name>A0A150XFQ1_9BACT</name>
<dbReference type="InterPro" id="IPR025403">
    <property type="entry name" value="TgpA-like_C"/>
</dbReference>
<gene>
    <name evidence="3" type="ORF">AWW68_01960</name>
</gene>
<evidence type="ECO:0000259" key="2">
    <source>
        <dbReference type="Pfam" id="PF13559"/>
    </source>
</evidence>
<reference evidence="3 4" key="1">
    <citation type="submission" date="2016-01" db="EMBL/GenBank/DDBJ databases">
        <title>Genome sequencing of Roseivirga spongicola UST030701-084.</title>
        <authorList>
            <person name="Selvaratnam C."/>
            <person name="Thevarajoo S."/>
            <person name="Goh K.M."/>
            <person name="Ee R."/>
            <person name="Chan K.-G."/>
            <person name="Chong C.S."/>
        </authorList>
    </citation>
    <scope>NUCLEOTIDE SEQUENCE [LARGE SCALE GENOMIC DNA]</scope>
    <source>
        <strain evidence="3 4">UST030701-084</strain>
    </source>
</reference>
<keyword evidence="1" id="KW-0812">Transmembrane</keyword>
<dbReference type="AlphaFoldDB" id="A0A150XFQ1"/>
<comment type="caution">
    <text evidence="3">The sequence shown here is derived from an EMBL/GenBank/DDBJ whole genome shotgun (WGS) entry which is preliminary data.</text>
</comment>
<proteinExistence type="predicted"/>
<feature type="transmembrane region" description="Helical" evidence="1">
    <location>
        <begin position="106"/>
        <end position="124"/>
    </location>
</feature>
<keyword evidence="4" id="KW-1185">Reference proteome</keyword>
<feature type="domain" description="Protein-glutamine gamma-glutamyltransferase-like C-terminal" evidence="2">
    <location>
        <begin position="176"/>
        <end position="237"/>
    </location>
</feature>
<dbReference type="Proteomes" id="UP000075606">
    <property type="component" value="Unassembled WGS sequence"/>
</dbReference>
<dbReference type="STRING" id="333140.AWW68_01960"/>
<accession>A0A150XFQ1</accession>
<evidence type="ECO:0000313" key="3">
    <source>
        <dbReference type="EMBL" id="KYG77560.1"/>
    </source>
</evidence>
<keyword evidence="1" id="KW-0472">Membrane</keyword>